<evidence type="ECO:0000256" key="3">
    <source>
        <dbReference type="ARBA" id="ARBA00012272"/>
    </source>
</evidence>
<evidence type="ECO:0000313" key="11">
    <source>
        <dbReference type="EMBL" id="PNR32176.1"/>
    </source>
</evidence>
<dbReference type="InterPro" id="IPR011050">
    <property type="entry name" value="Pectin_lyase_fold/virulence"/>
</dbReference>
<dbReference type="InterPro" id="IPR018082">
    <property type="entry name" value="AmbAllergen"/>
</dbReference>
<dbReference type="Gene3D" id="2.160.20.10">
    <property type="entry name" value="Single-stranded right-handed beta-helix, Pectin lyase-like"/>
    <property type="match status" value="1"/>
</dbReference>
<dbReference type="EnsemblPlants" id="Pp3c21_16990V3.4">
    <property type="protein sequence ID" value="Pp3c21_16990V3.4"/>
    <property type="gene ID" value="Pp3c21_16990"/>
</dbReference>
<dbReference type="InterPro" id="IPR002022">
    <property type="entry name" value="Pec_lyase"/>
</dbReference>
<dbReference type="SUPFAM" id="SSF51126">
    <property type="entry name" value="Pectin lyase-like"/>
    <property type="match status" value="1"/>
</dbReference>
<dbReference type="PaxDb" id="3218-PP1S563_1V6.2"/>
<comment type="similarity">
    <text evidence="8">Belongs to the polysaccharide lyase 1 family.</text>
</comment>
<dbReference type="EC" id="4.2.2.2" evidence="3 8"/>
<accession>A0A2K1ISB5</accession>
<feature type="domain" description="Pectate lyase" evidence="10">
    <location>
        <begin position="157"/>
        <end position="354"/>
    </location>
</feature>
<dbReference type="FunCoup" id="A0A2K1ISB5">
    <property type="interactions" value="210"/>
</dbReference>
<dbReference type="GO" id="GO:0045490">
    <property type="term" value="P:pectin catabolic process"/>
    <property type="evidence" value="ECO:0007669"/>
    <property type="project" value="UniProtKB-UniPathway"/>
</dbReference>
<reference evidence="11 13" key="2">
    <citation type="journal article" date="2018" name="Plant J.">
        <title>The Physcomitrella patens chromosome-scale assembly reveals moss genome structure and evolution.</title>
        <authorList>
            <person name="Lang D."/>
            <person name="Ullrich K.K."/>
            <person name="Murat F."/>
            <person name="Fuchs J."/>
            <person name="Jenkins J."/>
            <person name="Haas F.B."/>
            <person name="Piednoel M."/>
            <person name="Gundlach H."/>
            <person name="Van Bel M."/>
            <person name="Meyberg R."/>
            <person name="Vives C."/>
            <person name="Morata J."/>
            <person name="Symeonidi A."/>
            <person name="Hiss M."/>
            <person name="Muchero W."/>
            <person name="Kamisugi Y."/>
            <person name="Saleh O."/>
            <person name="Blanc G."/>
            <person name="Decker E.L."/>
            <person name="van Gessel N."/>
            <person name="Grimwood J."/>
            <person name="Hayes R.D."/>
            <person name="Graham S.W."/>
            <person name="Gunter L.E."/>
            <person name="McDaniel S.F."/>
            <person name="Hoernstein S.N.W."/>
            <person name="Larsson A."/>
            <person name="Li F.W."/>
            <person name="Perroud P.F."/>
            <person name="Phillips J."/>
            <person name="Ranjan P."/>
            <person name="Rokshar D.S."/>
            <person name="Rothfels C.J."/>
            <person name="Schneider L."/>
            <person name="Shu S."/>
            <person name="Stevenson D.W."/>
            <person name="Thummler F."/>
            <person name="Tillich M."/>
            <person name="Villarreal Aguilar J.C."/>
            <person name="Widiez T."/>
            <person name="Wong G.K."/>
            <person name="Wymore A."/>
            <person name="Zhang Y."/>
            <person name="Zimmer A.D."/>
            <person name="Quatrano R.S."/>
            <person name="Mayer K.F.X."/>
            <person name="Goodstein D."/>
            <person name="Casacuberta J.M."/>
            <person name="Vandepoele K."/>
            <person name="Reski R."/>
            <person name="Cuming A.C."/>
            <person name="Tuskan G.A."/>
            <person name="Maumus F."/>
            <person name="Salse J."/>
            <person name="Schmutz J."/>
            <person name="Rensing S.A."/>
        </authorList>
    </citation>
    <scope>NUCLEOTIDE SEQUENCE [LARGE SCALE GENOMIC DNA]</scope>
    <source>
        <strain evidence="12 13">cv. Gransden 2004</strain>
    </source>
</reference>
<organism evidence="11">
    <name type="scientific">Physcomitrium patens</name>
    <name type="common">Spreading-leaved earth moss</name>
    <name type="synonym">Physcomitrella patens</name>
    <dbReference type="NCBI Taxonomy" id="3218"/>
    <lineage>
        <taxon>Eukaryota</taxon>
        <taxon>Viridiplantae</taxon>
        <taxon>Streptophyta</taxon>
        <taxon>Embryophyta</taxon>
        <taxon>Bryophyta</taxon>
        <taxon>Bryophytina</taxon>
        <taxon>Bryopsida</taxon>
        <taxon>Funariidae</taxon>
        <taxon>Funariales</taxon>
        <taxon>Funariaceae</taxon>
        <taxon>Physcomitrium</taxon>
    </lineage>
</organism>
<evidence type="ECO:0000256" key="6">
    <source>
        <dbReference type="ARBA" id="ARBA00022837"/>
    </source>
</evidence>
<dbReference type="STRING" id="3218.A0A2K1ISB5"/>
<feature type="compositionally biased region" description="Polar residues" evidence="9">
    <location>
        <begin position="65"/>
        <end position="74"/>
    </location>
</feature>
<dbReference type="Gramene" id="Pp3c21_16990V3.1">
    <property type="protein sequence ID" value="Pp3c21_16990V3.1"/>
    <property type="gene ID" value="Pp3c21_16990"/>
</dbReference>
<evidence type="ECO:0000256" key="9">
    <source>
        <dbReference type="SAM" id="MobiDB-lite"/>
    </source>
</evidence>
<keyword evidence="4 8" id="KW-0479">Metal-binding</keyword>
<dbReference type="EMBL" id="ABEU02000021">
    <property type="protein sequence ID" value="PNR32176.1"/>
    <property type="molecule type" value="Genomic_DNA"/>
</dbReference>
<feature type="chain" id="PRO_5043074826" description="Pectate lyase" evidence="8">
    <location>
        <begin position="29"/>
        <end position="421"/>
    </location>
</feature>
<dbReference type="PANTHER" id="PTHR31683">
    <property type="entry name" value="PECTATE LYASE 18-RELATED"/>
    <property type="match status" value="1"/>
</dbReference>
<evidence type="ECO:0000256" key="2">
    <source>
        <dbReference type="ARBA" id="ARBA00005220"/>
    </source>
</evidence>
<evidence type="ECO:0000256" key="5">
    <source>
        <dbReference type="ARBA" id="ARBA00022729"/>
    </source>
</evidence>
<keyword evidence="5 8" id="KW-0732">Signal</keyword>
<reference evidence="12" key="3">
    <citation type="submission" date="2020-12" db="UniProtKB">
        <authorList>
            <consortium name="EnsemblPlants"/>
        </authorList>
    </citation>
    <scope>IDENTIFICATION</scope>
</reference>
<keyword evidence="7 8" id="KW-0456">Lyase</keyword>
<dbReference type="InterPro" id="IPR045032">
    <property type="entry name" value="PEL"/>
</dbReference>
<comment type="pathway">
    <text evidence="2 8">Glycan metabolism; pectin degradation; 2-dehydro-3-deoxy-D-gluconate from pectin: step 2/5.</text>
</comment>
<dbReference type="AlphaFoldDB" id="A0A2K1ISB5"/>
<evidence type="ECO:0000256" key="4">
    <source>
        <dbReference type="ARBA" id="ARBA00022723"/>
    </source>
</evidence>
<evidence type="ECO:0000256" key="8">
    <source>
        <dbReference type="RuleBase" id="RU361123"/>
    </source>
</evidence>
<dbReference type="SMART" id="SM00656">
    <property type="entry name" value="Amb_all"/>
    <property type="match status" value="1"/>
</dbReference>
<keyword evidence="6 8" id="KW-0106">Calcium</keyword>
<sequence length="421" mass="45536">MAKENSAWLQLVLGFLLLASVALRECAALRPLTSFSASQVPEEHQTPVGVAESKDEEPAELGEVQCSSSNSTRRSLGGCGTGNPVDDCWRCSSNWESNRQGLANCAIGFGRNAVGGRNGKIYVVTDSSDDDVVNPEPGTLRWGVIQEEPLWIVFSRNMNIKLKKELIMNSYKTIDGRGQNVHIAGGACITMQFVNNIIIHGVHIHDCKSVGSGDVRSSPTHAGSRGKTDGDGINIFGSRDIWVDHCYFSNCADGLVDVIEGSTAITITNSYFENHDKVMLLGAHDSDKQDRNMQVTVAFNHFGKNLVERMPRCRNGVFHVVNNNYEGWGMYAIGGSAFPTINSEGNRFFAPDGSNMKEVTKRLDDGGDNWRSAGDIFLNGAFFTASGVSGQSHFYAKATSLSARPAAMVPSMTNDAGPLAL</sequence>
<dbReference type="PRINTS" id="PR00807">
    <property type="entry name" value="AMBALLERGEN"/>
</dbReference>
<name>A0A2K1ISB5_PHYPA</name>
<evidence type="ECO:0000259" key="10">
    <source>
        <dbReference type="SMART" id="SM00656"/>
    </source>
</evidence>
<keyword evidence="13" id="KW-1185">Reference proteome</keyword>
<dbReference type="GO" id="GO:0030570">
    <property type="term" value="F:pectate lyase activity"/>
    <property type="evidence" value="ECO:0000318"/>
    <property type="project" value="GO_Central"/>
</dbReference>
<comment type="catalytic activity">
    <reaction evidence="1 8">
        <text>Eliminative cleavage of (1-&gt;4)-alpha-D-galacturonan to give oligosaccharides with 4-deoxy-alpha-D-galact-4-enuronosyl groups at their non-reducing ends.</text>
        <dbReference type="EC" id="4.2.2.2"/>
    </reaction>
</comment>
<comment type="cofactor">
    <cofactor evidence="8">
        <name>Ca(2+)</name>
        <dbReference type="ChEBI" id="CHEBI:29108"/>
    </cofactor>
    <text evidence="8">Binds 1 Ca(2+) ion. Required for its activity.</text>
</comment>
<feature type="signal peptide" evidence="8">
    <location>
        <begin position="1"/>
        <end position="28"/>
    </location>
</feature>
<feature type="region of interest" description="Disordered" evidence="9">
    <location>
        <begin position="39"/>
        <end position="77"/>
    </location>
</feature>
<dbReference type="Proteomes" id="UP000006727">
    <property type="component" value="Chromosome 21"/>
</dbReference>
<dbReference type="GO" id="GO:0046872">
    <property type="term" value="F:metal ion binding"/>
    <property type="evidence" value="ECO:0007669"/>
    <property type="project" value="UniProtKB-KW"/>
</dbReference>
<evidence type="ECO:0000313" key="13">
    <source>
        <dbReference type="Proteomes" id="UP000006727"/>
    </source>
</evidence>
<dbReference type="UniPathway" id="UPA00545">
    <property type="reaction ID" value="UER00824"/>
</dbReference>
<evidence type="ECO:0000256" key="7">
    <source>
        <dbReference type="ARBA" id="ARBA00023239"/>
    </source>
</evidence>
<dbReference type="EnsemblPlants" id="Pp3c21_16990V3.1">
    <property type="protein sequence ID" value="Pp3c21_16990V3.1"/>
    <property type="gene ID" value="Pp3c21_16990"/>
</dbReference>
<protein>
    <recommendedName>
        <fullName evidence="3 8">Pectate lyase</fullName>
        <ecNumber evidence="3 8">4.2.2.2</ecNumber>
    </recommendedName>
</protein>
<gene>
    <name evidence="12" type="primary">LOC112273865</name>
    <name evidence="11" type="ORF">PHYPA_026301</name>
</gene>
<dbReference type="InterPro" id="IPR012334">
    <property type="entry name" value="Pectin_lyas_fold"/>
</dbReference>
<reference evidence="11 13" key="1">
    <citation type="journal article" date="2008" name="Science">
        <title>The Physcomitrella genome reveals evolutionary insights into the conquest of land by plants.</title>
        <authorList>
            <person name="Rensing S."/>
            <person name="Lang D."/>
            <person name="Zimmer A."/>
            <person name="Terry A."/>
            <person name="Salamov A."/>
            <person name="Shapiro H."/>
            <person name="Nishiyama T."/>
            <person name="Perroud P.-F."/>
            <person name="Lindquist E."/>
            <person name="Kamisugi Y."/>
            <person name="Tanahashi T."/>
            <person name="Sakakibara K."/>
            <person name="Fujita T."/>
            <person name="Oishi K."/>
            <person name="Shin-I T."/>
            <person name="Kuroki Y."/>
            <person name="Toyoda A."/>
            <person name="Suzuki Y."/>
            <person name="Hashimoto A."/>
            <person name="Yamaguchi K."/>
            <person name="Sugano A."/>
            <person name="Kohara Y."/>
            <person name="Fujiyama A."/>
            <person name="Anterola A."/>
            <person name="Aoki S."/>
            <person name="Ashton N."/>
            <person name="Barbazuk W.B."/>
            <person name="Barker E."/>
            <person name="Bennetzen J."/>
            <person name="Bezanilla M."/>
            <person name="Blankenship R."/>
            <person name="Cho S.H."/>
            <person name="Dutcher S."/>
            <person name="Estelle M."/>
            <person name="Fawcett J.A."/>
            <person name="Gundlach H."/>
            <person name="Hanada K."/>
            <person name="Heyl A."/>
            <person name="Hicks K.A."/>
            <person name="Hugh J."/>
            <person name="Lohr M."/>
            <person name="Mayer K."/>
            <person name="Melkozernov A."/>
            <person name="Murata T."/>
            <person name="Nelson D."/>
            <person name="Pils B."/>
            <person name="Prigge M."/>
            <person name="Reiss B."/>
            <person name="Renner T."/>
            <person name="Rombauts S."/>
            <person name="Rushton P."/>
            <person name="Sanderfoot A."/>
            <person name="Schween G."/>
            <person name="Shiu S.-H."/>
            <person name="Stueber K."/>
            <person name="Theodoulou F.L."/>
            <person name="Tu H."/>
            <person name="Van de Peer Y."/>
            <person name="Verrier P.J."/>
            <person name="Waters E."/>
            <person name="Wood A."/>
            <person name="Yang L."/>
            <person name="Cove D."/>
            <person name="Cuming A."/>
            <person name="Hasebe M."/>
            <person name="Lucas S."/>
            <person name="Mishler D.B."/>
            <person name="Reski R."/>
            <person name="Grigoriev I."/>
            <person name="Quatrano R.S."/>
            <person name="Boore J.L."/>
        </authorList>
    </citation>
    <scope>NUCLEOTIDE SEQUENCE [LARGE SCALE GENOMIC DNA]</scope>
    <source>
        <strain evidence="12 13">cv. Gransden 2004</strain>
    </source>
</reference>
<dbReference type="Pfam" id="PF00544">
    <property type="entry name" value="Pectate_lyase_4"/>
    <property type="match status" value="1"/>
</dbReference>
<evidence type="ECO:0000313" key="12">
    <source>
        <dbReference type="EnsemblPlants" id="Pp3c21_16990V3.1"/>
    </source>
</evidence>
<dbReference type="OMA" id="PVWIVFK"/>
<dbReference type="PANTHER" id="PTHR31683:SF187">
    <property type="entry name" value="PECTATE LYASE 18-RELATED"/>
    <property type="match status" value="1"/>
</dbReference>
<dbReference type="Gramene" id="Pp3c21_16990V3.4">
    <property type="protein sequence ID" value="Pp3c21_16990V3.4"/>
    <property type="gene ID" value="Pp3c21_16990"/>
</dbReference>
<evidence type="ECO:0000256" key="1">
    <source>
        <dbReference type="ARBA" id="ARBA00000695"/>
    </source>
</evidence>
<proteinExistence type="inferred from homology"/>